<organism evidence="1 2">
    <name type="scientific">Brachyspira suanatina</name>
    <dbReference type="NCBI Taxonomy" id="381802"/>
    <lineage>
        <taxon>Bacteria</taxon>
        <taxon>Pseudomonadati</taxon>
        <taxon>Spirochaetota</taxon>
        <taxon>Spirochaetia</taxon>
        <taxon>Brachyspirales</taxon>
        <taxon>Brachyspiraceae</taxon>
        <taxon>Brachyspira</taxon>
    </lineage>
</organism>
<dbReference type="EMBL" id="CVLB01000001">
    <property type="protein sequence ID" value="CRF33849.1"/>
    <property type="molecule type" value="Genomic_DNA"/>
</dbReference>
<protein>
    <recommendedName>
        <fullName evidence="3">Abi family protein</fullName>
    </recommendedName>
</protein>
<evidence type="ECO:0000313" key="1">
    <source>
        <dbReference type="EMBL" id="CRF33849.1"/>
    </source>
</evidence>
<dbReference type="Proteomes" id="UP000043763">
    <property type="component" value="Unassembled WGS sequence"/>
</dbReference>
<accession>A0A0G4K7R0</accession>
<dbReference type="OrthoDB" id="5363652at2"/>
<dbReference type="AlphaFoldDB" id="A0A0G4K7R0"/>
<dbReference type="InterPro" id="IPR011664">
    <property type="entry name" value="Abi_system_AbiD/AbiF-like"/>
</dbReference>
<dbReference type="Pfam" id="PF07751">
    <property type="entry name" value="Abi_2"/>
    <property type="match status" value="1"/>
</dbReference>
<proteinExistence type="predicted"/>
<gene>
    <name evidence="1" type="ORF">BRSU_1712</name>
</gene>
<name>A0A0G4K7R0_9SPIR</name>
<sequence length="202" mass="24048">MYLIVPQGLPLVAHSAGFLFMKDYNNPALSINDQIKLLQSRGLIIKDINYAKTVLEKLNYYNFSGYTYIFEDKSNKRTHNFSNNTTFEEIFEVFKYDVQIRQLLFSCISYIEIFMRNIISRNFLDVYNNDPFANYNLMKYNNINNEINKEVERSKEIFINHYKNEYLNYPKISIWIIVEIMSLGTLSKFYSSSEKKITNFDN</sequence>
<reference evidence="2" key="1">
    <citation type="submission" date="2015-04" db="EMBL/GenBank/DDBJ databases">
        <authorList>
            <person name="Mushtaq Mamoona"/>
        </authorList>
    </citation>
    <scope>NUCLEOTIDE SEQUENCE [LARGE SCALE GENOMIC DNA]</scope>
    <source>
        <strain evidence="2">AN4859/03</strain>
    </source>
</reference>
<evidence type="ECO:0000313" key="2">
    <source>
        <dbReference type="Proteomes" id="UP000043763"/>
    </source>
</evidence>
<evidence type="ECO:0008006" key="3">
    <source>
        <dbReference type="Google" id="ProtNLM"/>
    </source>
</evidence>
<keyword evidence="2" id="KW-1185">Reference proteome</keyword>